<proteinExistence type="predicted"/>
<organism evidence="2 3">
    <name type="scientific">Methylorubrum rhodesianum</name>
    <dbReference type="NCBI Taxonomy" id="29427"/>
    <lineage>
        <taxon>Bacteria</taxon>
        <taxon>Pseudomonadati</taxon>
        <taxon>Pseudomonadota</taxon>
        <taxon>Alphaproteobacteria</taxon>
        <taxon>Hyphomicrobiales</taxon>
        <taxon>Methylobacteriaceae</taxon>
        <taxon>Methylorubrum</taxon>
    </lineage>
</organism>
<keyword evidence="3" id="KW-1185">Reference proteome</keyword>
<dbReference type="Proteomes" id="UP001404845">
    <property type="component" value="Unassembled WGS sequence"/>
</dbReference>
<name>A0ABU9ZA56_9HYPH</name>
<evidence type="ECO:0000313" key="3">
    <source>
        <dbReference type="Proteomes" id="UP001404845"/>
    </source>
</evidence>
<gene>
    <name evidence="2" type="ORF">PUR21_10110</name>
</gene>
<protein>
    <submittedName>
        <fullName evidence="2">Uncharacterized protein</fullName>
    </submittedName>
</protein>
<feature type="region of interest" description="Disordered" evidence="1">
    <location>
        <begin position="16"/>
        <end position="35"/>
    </location>
</feature>
<reference evidence="2 3" key="1">
    <citation type="journal article" date="2023" name="PLoS ONE">
        <title>Complete genome assembly of Hawai'i environmental nontuberculous mycobacteria reveals unexpected co-isolation with methylobacteria.</title>
        <authorList>
            <person name="Hendrix J."/>
            <person name="Epperson L.E."/>
            <person name="Tong E.I."/>
            <person name="Chan Y.L."/>
            <person name="Hasan N.A."/>
            <person name="Dawrs S.N."/>
            <person name="Norton G.J."/>
            <person name="Virdi R."/>
            <person name="Crooks J.L."/>
            <person name="Chan E.D."/>
            <person name="Honda J.R."/>
            <person name="Strong M."/>
        </authorList>
    </citation>
    <scope>NUCLEOTIDE SEQUENCE [LARGE SCALE GENOMIC DNA]</scope>
    <source>
        <strain evidence="2 3">NJH_HI01</strain>
    </source>
</reference>
<evidence type="ECO:0000313" key="2">
    <source>
        <dbReference type="EMBL" id="MEN3227979.1"/>
    </source>
</evidence>
<evidence type="ECO:0000256" key="1">
    <source>
        <dbReference type="SAM" id="MobiDB-lite"/>
    </source>
</evidence>
<sequence>MVELSSALTVRRPLPRGAAALSPTSEPISVADEARVRKPSPVPTLSFTRIGMPNGVGSAWPLARACTLWASIRPAIAGKSGLICCIEHRAEPA</sequence>
<accession>A0ABU9ZA56</accession>
<comment type="caution">
    <text evidence="2">The sequence shown here is derived from an EMBL/GenBank/DDBJ whole genome shotgun (WGS) entry which is preliminary data.</text>
</comment>
<dbReference type="RefSeq" id="WP_183668132.1">
    <property type="nucleotide sequence ID" value="NZ_JACHOS010000008.1"/>
</dbReference>
<dbReference type="EMBL" id="JAQYXL010000001">
    <property type="protein sequence ID" value="MEN3227979.1"/>
    <property type="molecule type" value="Genomic_DNA"/>
</dbReference>